<evidence type="ECO:0008006" key="3">
    <source>
        <dbReference type="Google" id="ProtNLM"/>
    </source>
</evidence>
<dbReference type="RefSeq" id="WP_002389038.1">
    <property type="nucleotide sequence ID" value="NZ_CABGHL010000010.1"/>
</dbReference>
<evidence type="ECO:0000313" key="1">
    <source>
        <dbReference type="EMBL" id="MXS52956.1"/>
    </source>
</evidence>
<comment type="caution">
    <text evidence="1">The sequence shown here is derived from an EMBL/GenBank/DDBJ whole genome shotgun (WGS) entry which is preliminary data.</text>
</comment>
<sequence>MKKIFASMAFLLFVVVIFVGCSKNVNPDSSKSSTQESSKTYKILVDQDSTEQKEKLEKISEYYKTADPKSYNSNVRVNSMLRDEKAHKGEKVYSLAKIIQIVDEPSDEYIYYMGYVTYAKNDREYVMLAVLKDNVYSKVLQDDEILFWASFAGSYDYTTNLGDNNTLPLLKVDMYKNVTASEEK</sequence>
<name>A0AAP6V8M0_ENTFL</name>
<dbReference type="PROSITE" id="PS51257">
    <property type="entry name" value="PROKAR_LIPOPROTEIN"/>
    <property type="match status" value="1"/>
</dbReference>
<reference evidence="1 2" key="1">
    <citation type="submission" date="2019-04" db="EMBL/GenBank/DDBJ databases">
        <title>Step-wise assembly of the neonatal virome modulated by breast feeding.</title>
        <authorList>
            <person name="Liang G."/>
            <person name="Bushman F."/>
        </authorList>
    </citation>
    <scope>NUCLEOTIDE SEQUENCE [LARGE SCALE GENOMIC DNA]</scope>
    <source>
        <strain evidence="1 2">E3754</strain>
    </source>
</reference>
<organism evidence="1 2">
    <name type="scientific">Enterococcus faecalis</name>
    <name type="common">Streptococcus faecalis</name>
    <dbReference type="NCBI Taxonomy" id="1351"/>
    <lineage>
        <taxon>Bacteria</taxon>
        <taxon>Bacillati</taxon>
        <taxon>Bacillota</taxon>
        <taxon>Bacilli</taxon>
        <taxon>Lactobacillales</taxon>
        <taxon>Enterococcaceae</taxon>
        <taxon>Enterococcus</taxon>
    </lineage>
</organism>
<dbReference type="AlphaFoldDB" id="A0AAP6V8M0"/>
<dbReference type="Proteomes" id="UP000429730">
    <property type="component" value="Unassembled WGS sequence"/>
</dbReference>
<evidence type="ECO:0000313" key="2">
    <source>
        <dbReference type="Proteomes" id="UP000429730"/>
    </source>
</evidence>
<proteinExistence type="predicted"/>
<accession>A0AAP6V8M0</accession>
<dbReference type="EMBL" id="WVTJ01000016">
    <property type="protein sequence ID" value="MXS52956.1"/>
    <property type="molecule type" value="Genomic_DNA"/>
</dbReference>
<gene>
    <name evidence="1" type="ORF">GTI81_09555</name>
</gene>
<protein>
    <recommendedName>
        <fullName evidence="3">Lipoprotein</fullName>
    </recommendedName>
</protein>